<proteinExistence type="predicted"/>
<keyword evidence="2" id="KW-0812">Transmembrane</keyword>
<reference evidence="4" key="1">
    <citation type="submission" date="2022-01" db="EMBL/GenBank/DDBJ databases">
        <title>Collection of gut derived symbiotic bacterial strains cultured from healthy donors.</title>
        <authorList>
            <person name="Lin H."/>
            <person name="Kohout C."/>
            <person name="Waligurski E."/>
            <person name="Pamer E.G."/>
        </authorList>
    </citation>
    <scope>NUCLEOTIDE SEQUENCE</scope>
    <source>
        <strain evidence="4">DFI.7.46</strain>
    </source>
</reference>
<feature type="compositionally biased region" description="Gly residues" evidence="1">
    <location>
        <begin position="448"/>
        <end position="458"/>
    </location>
</feature>
<evidence type="ECO:0000313" key="5">
    <source>
        <dbReference type="Proteomes" id="UP001200537"/>
    </source>
</evidence>
<protein>
    <submittedName>
        <fullName evidence="4">Uncharacterized protein</fullName>
    </submittedName>
</protein>
<sequence length="549" mass="52701">MAKRALVGIVCLFLLVLGCLAVPAPANAAPSNDKDKQLEAISKPVQDLVDKTKNATGEALADPINATTGAVKKAAKLPKTSLPEMMASAVTDAFTDGFGQLAAQAFDGVIGIITKPLSWLLATLGKMWINFTPILPDSAMGSKVTNKTANSFAALAGLLMVCSLMIGAAKIAITQRGEPLRDIARGLGTFVLISSGWVSVCVLGLAGTDALAGWIAGPVKPDGLAKMVGYLAASNGPGGALTFGLMSFLLIIFVLIISLILMFQLALRGGILLILAGMGPIAGSFASTKIGWEWCQKIVAWTVAFMLFKPVGALIWSAALTLSNTPITDINDANSVTAFALTPLALLLGCVFAMPALMKLVMPATASALGSSDSSAGGMAAGMFGGALAGGAGIAQFKMMSKMMGSSATGSGGSSGSGSGNAGGASGSGGSSASGSAGNAGKASDSGGSSGSGSGNAGDAGKASGASKAGGAGAAGSGGAAAGGAGGGAAAGGAAGGGATAGATAGAAAGPVGIVAGAAVGAAADGAKKAAAMTADAARSSAEGAVEYK</sequence>
<organism evidence="4 5">
    <name type="scientific">Varibaculum cambriense</name>
    <dbReference type="NCBI Taxonomy" id="184870"/>
    <lineage>
        <taxon>Bacteria</taxon>
        <taxon>Bacillati</taxon>
        <taxon>Actinomycetota</taxon>
        <taxon>Actinomycetes</taxon>
        <taxon>Actinomycetales</taxon>
        <taxon>Actinomycetaceae</taxon>
        <taxon>Varibaculum</taxon>
    </lineage>
</organism>
<feature type="compositionally biased region" description="Low complexity" evidence="1">
    <location>
        <begin position="433"/>
        <end position="447"/>
    </location>
</feature>
<evidence type="ECO:0000256" key="1">
    <source>
        <dbReference type="SAM" id="MobiDB-lite"/>
    </source>
</evidence>
<feature type="transmembrane region" description="Helical" evidence="2">
    <location>
        <begin position="270"/>
        <end position="292"/>
    </location>
</feature>
<feature type="transmembrane region" description="Helical" evidence="2">
    <location>
        <begin position="152"/>
        <end position="173"/>
    </location>
</feature>
<accession>A0AAJ1EYM3</accession>
<feature type="transmembrane region" description="Helical" evidence="2">
    <location>
        <begin position="335"/>
        <end position="358"/>
    </location>
</feature>
<feature type="region of interest" description="Disordered" evidence="1">
    <location>
        <begin position="408"/>
        <end position="463"/>
    </location>
</feature>
<dbReference type="RefSeq" id="WP_238128325.1">
    <property type="nucleotide sequence ID" value="NZ_JAKNHJ010000016.1"/>
</dbReference>
<feature type="signal peptide" evidence="3">
    <location>
        <begin position="1"/>
        <end position="28"/>
    </location>
</feature>
<feature type="transmembrane region" description="Helical" evidence="2">
    <location>
        <begin position="378"/>
        <end position="397"/>
    </location>
</feature>
<keyword evidence="3" id="KW-0732">Signal</keyword>
<dbReference type="Proteomes" id="UP001200537">
    <property type="component" value="Unassembled WGS sequence"/>
</dbReference>
<evidence type="ECO:0000256" key="3">
    <source>
        <dbReference type="SAM" id="SignalP"/>
    </source>
</evidence>
<comment type="caution">
    <text evidence="4">The sequence shown here is derived from an EMBL/GenBank/DDBJ whole genome shotgun (WGS) entry which is preliminary data.</text>
</comment>
<feature type="transmembrane region" description="Helical" evidence="2">
    <location>
        <begin position="298"/>
        <end position="323"/>
    </location>
</feature>
<dbReference type="PROSITE" id="PS51257">
    <property type="entry name" value="PROKAR_LIPOPROTEIN"/>
    <property type="match status" value="1"/>
</dbReference>
<dbReference type="EMBL" id="JAKNHJ010000016">
    <property type="protein sequence ID" value="MCG4618456.1"/>
    <property type="molecule type" value="Genomic_DNA"/>
</dbReference>
<keyword evidence="2" id="KW-0472">Membrane</keyword>
<evidence type="ECO:0000256" key="2">
    <source>
        <dbReference type="SAM" id="Phobius"/>
    </source>
</evidence>
<keyword evidence="2" id="KW-1133">Transmembrane helix</keyword>
<evidence type="ECO:0000313" key="4">
    <source>
        <dbReference type="EMBL" id="MCG4618456.1"/>
    </source>
</evidence>
<feature type="transmembrane region" description="Helical" evidence="2">
    <location>
        <begin position="240"/>
        <end position="263"/>
    </location>
</feature>
<dbReference type="AlphaFoldDB" id="A0AAJ1EYM3"/>
<feature type="chain" id="PRO_5042617864" evidence="3">
    <location>
        <begin position="29"/>
        <end position="549"/>
    </location>
</feature>
<gene>
    <name evidence="4" type="ORF">L0M99_08140</name>
</gene>
<feature type="compositionally biased region" description="Gly residues" evidence="1">
    <location>
        <begin position="410"/>
        <end position="432"/>
    </location>
</feature>
<feature type="transmembrane region" description="Helical" evidence="2">
    <location>
        <begin position="185"/>
        <end position="206"/>
    </location>
</feature>
<name>A0AAJ1EYM3_9ACTO</name>